<protein>
    <submittedName>
        <fullName evidence="1">Uncharacterized protein</fullName>
    </submittedName>
</protein>
<dbReference type="PROSITE" id="PS51257">
    <property type="entry name" value="PROKAR_LIPOPROTEIN"/>
    <property type="match status" value="1"/>
</dbReference>
<dbReference type="STRING" id="1915309.AXG55_02270"/>
<dbReference type="AlphaFoldDB" id="A0A1L4CXY0"/>
<sequence length="427" mass="48634">MSFKRFFLISCATALITACQSYTQENQKIRNDLYVGKYKEAATKLDESSLSTEGRNFALFGMEKGMLLYLQGEYPNAVKSWVQSDKKLDDLYTTSISKTTASFVINDSMSDYTGEAHERVLLPLFSSIAFFANNDQNNSTVMIRRTYDIKKELEAENLGENVFKYDAFSHYFSGMVFETKKEWDNAIIEYRNALNNVRSDSAQNNAFRSAEIQILKDIGRLAEFRNRREILSDIQKSNPNLTWEKHNDLLKKSEVFVIYESGNSPVKVPKDIVLPTGQTVVRISFPEYKDIHYKSHSAEIYINEKSIGKTVIMQDIGKMAKQALENRRVRDIAKIAARVIAKDVAARKLGEQNALAGLAANIFSIATETADTRSWTTLPDTIQVLRVSVQPNKEIKLDLKPEYNSTINYKINLAPGEKKLIRLRTFN</sequence>
<dbReference type="KEGG" id="saqi:AXG55_02270"/>
<evidence type="ECO:0000313" key="1">
    <source>
        <dbReference type="EMBL" id="APJ02811.1"/>
    </source>
</evidence>
<evidence type="ECO:0000313" key="2">
    <source>
        <dbReference type="Proteomes" id="UP000184731"/>
    </source>
</evidence>
<dbReference type="Proteomes" id="UP000184731">
    <property type="component" value="Chromosome"/>
</dbReference>
<proteinExistence type="predicted"/>
<dbReference type="RefSeq" id="WP_148696518.1">
    <property type="nucleotide sequence ID" value="NZ_CP017834.1"/>
</dbReference>
<reference evidence="1 2" key="1">
    <citation type="submission" date="2016-10" db="EMBL/GenBank/DDBJ databases">
        <title>Silvanigrella aquatica sp. nov., isolated from a freshwater lake located in the Black Forest, Germany, description of Silvanigrellaceae fam. nov., Silvanigrellales ord. nov., reclassification of the order Bdellovibrionales in the class Oligoflexia, reclassification of the families Bacteriovoracaceae and Halobacteriovoraceae in the new order Bacteriovoracales ord. nov., and reclassification of the family Pseudobacteriovoracaceae in the order Oligoflexiales.</title>
        <authorList>
            <person name="Hahn M.W."/>
            <person name="Schmidt J."/>
            <person name="Koll U."/>
            <person name="Rohde M."/>
            <person name="Verbag S."/>
            <person name="Pitt A."/>
            <person name="Nakai R."/>
            <person name="Naganuma T."/>
            <person name="Lang E."/>
        </authorList>
    </citation>
    <scope>NUCLEOTIDE SEQUENCE [LARGE SCALE GENOMIC DNA]</scope>
    <source>
        <strain evidence="1 2">MWH-Nonnen-W8red</strain>
    </source>
</reference>
<name>A0A1L4CXY0_9BACT</name>
<keyword evidence="2" id="KW-1185">Reference proteome</keyword>
<accession>A0A1L4CXY0</accession>
<dbReference type="OrthoDB" id="5288415at2"/>
<gene>
    <name evidence="1" type="ORF">AXG55_02270</name>
</gene>
<dbReference type="EMBL" id="CP017834">
    <property type="protein sequence ID" value="APJ02811.1"/>
    <property type="molecule type" value="Genomic_DNA"/>
</dbReference>
<organism evidence="1 2">
    <name type="scientific">Silvanigrella aquatica</name>
    <dbReference type="NCBI Taxonomy" id="1915309"/>
    <lineage>
        <taxon>Bacteria</taxon>
        <taxon>Pseudomonadati</taxon>
        <taxon>Bdellovibrionota</taxon>
        <taxon>Oligoflexia</taxon>
        <taxon>Silvanigrellales</taxon>
        <taxon>Silvanigrellaceae</taxon>
        <taxon>Silvanigrella</taxon>
    </lineage>
</organism>